<feature type="coiled-coil region" evidence="10">
    <location>
        <begin position="99"/>
        <end position="126"/>
    </location>
</feature>
<evidence type="ECO:0000256" key="8">
    <source>
        <dbReference type="ARBA" id="ARBA00023136"/>
    </source>
</evidence>
<comment type="subcellular location">
    <subcellularLocation>
        <location evidence="1">Membrane</location>
        <topology evidence="1">Multi-pass membrane protein</topology>
    </subcellularLocation>
</comment>
<dbReference type="InterPro" id="IPR026028">
    <property type="entry name" value="V-type_ATPase_116kDa_su_euka"/>
</dbReference>
<dbReference type="PANTHER" id="PTHR11629">
    <property type="entry name" value="VACUOLAR PROTON ATPASES"/>
    <property type="match status" value="1"/>
</dbReference>
<evidence type="ECO:0000313" key="11">
    <source>
        <dbReference type="EMBL" id="KAI7749545.1"/>
    </source>
</evidence>
<dbReference type="PIRSF" id="PIRSF001293">
    <property type="entry name" value="ATP6V0A1"/>
    <property type="match status" value="1"/>
</dbReference>
<keyword evidence="4 9" id="KW-0812">Transmembrane</keyword>
<dbReference type="InterPro" id="IPR002490">
    <property type="entry name" value="V-ATPase_116kDa_su"/>
</dbReference>
<evidence type="ECO:0000256" key="5">
    <source>
        <dbReference type="ARBA" id="ARBA00022781"/>
    </source>
</evidence>
<keyword evidence="10" id="KW-0175">Coiled coil</keyword>
<feature type="transmembrane region" description="Helical" evidence="9">
    <location>
        <begin position="385"/>
        <end position="408"/>
    </location>
</feature>
<keyword evidence="12" id="KW-1185">Reference proteome</keyword>
<evidence type="ECO:0000256" key="7">
    <source>
        <dbReference type="ARBA" id="ARBA00023065"/>
    </source>
</evidence>
<protein>
    <recommendedName>
        <fullName evidence="9">V-type proton ATPase subunit a</fullName>
    </recommendedName>
</protein>
<reference evidence="11" key="1">
    <citation type="submission" date="2022-06" db="EMBL/GenBank/DDBJ databases">
        <title>Uncovering the hologenomic basis of an extraordinary plant invasion.</title>
        <authorList>
            <person name="Bieker V.C."/>
            <person name="Martin M.D."/>
            <person name="Gilbert T."/>
            <person name="Hodgins K."/>
            <person name="Battlay P."/>
            <person name="Petersen B."/>
            <person name="Wilson J."/>
        </authorList>
    </citation>
    <scope>NUCLEOTIDE SEQUENCE</scope>
    <source>
        <strain evidence="11">AA19_3_7</strain>
        <tissue evidence="11">Leaf</tissue>
    </source>
</reference>
<dbReference type="AlphaFoldDB" id="A0AAD5GNR0"/>
<evidence type="ECO:0000256" key="2">
    <source>
        <dbReference type="ARBA" id="ARBA00009904"/>
    </source>
</evidence>
<evidence type="ECO:0000256" key="10">
    <source>
        <dbReference type="SAM" id="Coils"/>
    </source>
</evidence>
<comment type="function">
    <text evidence="9">Essential component of the vacuolar proton pump (V-ATPase), a multimeric enzyme that catalyzes the translocation of protons across the membranes. Required for assembly and activity of the V-ATPase.</text>
</comment>
<accession>A0AAD5GNR0</accession>
<keyword evidence="7 9" id="KW-0406">Ion transport</keyword>
<dbReference type="EMBL" id="JAMZMK010006341">
    <property type="protein sequence ID" value="KAI7749545.1"/>
    <property type="molecule type" value="Genomic_DNA"/>
</dbReference>
<evidence type="ECO:0000256" key="6">
    <source>
        <dbReference type="ARBA" id="ARBA00022989"/>
    </source>
</evidence>
<dbReference type="GO" id="GO:0007035">
    <property type="term" value="P:vacuolar acidification"/>
    <property type="evidence" value="ECO:0007669"/>
    <property type="project" value="TreeGrafter"/>
</dbReference>
<dbReference type="GO" id="GO:0051117">
    <property type="term" value="F:ATPase binding"/>
    <property type="evidence" value="ECO:0007669"/>
    <property type="project" value="TreeGrafter"/>
</dbReference>
<dbReference type="PANTHER" id="PTHR11629:SF72">
    <property type="entry name" value="V-TYPE PROTON ATPASE SUBUNIT A1"/>
    <property type="match status" value="1"/>
</dbReference>
<dbReference type="Proteomes" id="UP001206925">
    <property type="component" value="Unassembled WGS sequence"/>
</dbReference>
<evidence type="ECO:0000256" key="9">
    <source>
        <dbReference type="RuleBase" id="RU361189"/>
    </source>
</evidence>
<name>A0AAD5GNR0_AMBAR</name>
<keyword evidence="5 9" id="KW-0375">Hydrogen ion transport</keyword>
<keyword evidence="6 9" id="KW-1133">Transmembrane helix</keyword>
<feature type="transmembrane region" description="Helical" evidence="9">
    <location>
        <begin position="429"/>
        <end position="447"/>
    </location>
</feature>
<comment type="caution">
    <text evidence="11">The sequence shown here is derived from an EMBL/GenBank/DDBJ whole genome shotgun (WGS) entry which is preliminary data.</text>
</comment>
<gene>
    <name evidence="11" type="ORF">M8C21_021912</name>
</gene>
<dbReference type="GO" id="GO:0000220">
    <property type="term" value="C:vacuolar proton-transporting V-type ATPase, V0 domain"/>
    <property type="evidence" value="ECO:0007669"/>
    <property type="project" value="InterPro"/>
</dbReference>
<keyword evidence="3 9" id="KW-0813">Transport</keyword>
<feature type="transmembrane region" description="Helical" evidence="9">
    <location>
        <begin position="675"/>
        <end position="696"/>
    </location>
</feature>
<comment type="similarity">
    <text evidence="2 9">Belongs to the V-ATPase 116 kDa subunit family.</text>
</comment>
<evidence type="ECO:0000313" key="12">
    <source>
        <dbReference type="Proteomes" id="UP001206925"/>
    </source>
</evidence>
<evidence type="ECO:0000256" key="3">
    <source>
        <dbReference type="ARBA" id="ARBA00022448"/>
    </source>
</evidence>
<evidence type="ECO:0000256" key="1">
    <source>
        <dbReference type="ARBA" id="ARBA00004141"/>
    </source>
</evidence>
<keyword evidence="8 9" id="KW-0472">Membrane</keyword>
<evidence type="ECO:0000256" key="4">
    <source>
        <dbReference type="ARBA" id="ARBA00022692"/>
    </source>
</evidence>
<feature type="transmembrane region" description="Helical" evidence="9">
    <location>
        <begin position="510"/>
        <end position="528"/>
    </location>
</feature>
<dbReference type="Pfam" id="PF01496">
    <property type="entry name" value="V_ATPase_I"/>
    <property type="match status" value="2"/>
</dbReference>
<sequence length="738" mass="83819">MDVLKNLPEMDLMRSEKMTSVQLIIPVESAHRAVSYLGELGLLQFRDLNDDKSPFQRTFVNQVKRCAEMSRKLRFFKEQIQKAGLLSSALPTLQPDVDLETLETQLAEHEHELIEMNANSERLQQTYNELLEFKMVLQKAGVFLVSGKSYETAEGRELDDNVYPSDYPESASLLEQATQSGPPNSSGLRFISGIIPKSKILLFERMLFRATRGNLLFNQAPADELIMDPVSSEMIEKTVFVVFFSGEQAKTKILKICEAFGANCYPVPEDITKQTQITQEVLSRLSELETTLDVGIRHRNAALHSIGFHLTIWMNMIQEALQRATFDSNSQVGIIFHVMDSVESPPTYFRTNAFTNAYQEIVDAYGVAKYQEANPAVYTVITFPFLFAVMFGDWGHGICLLLGALFLIAREGKLSSQKLGSFMEMLFGGRYVLLLMSLFSIYCGLIYNEFFSVPYHIFGASAYKCRDDSCRDAYTVGLIKHRDAYPFGVDPSWRGSRSELPFLNSLKMKMSILFGVAQMNLGIILSYFNSIFFNNSLDISPFDDLGENELFWGQRPLQILLLLSALVAVPWMLFPKPFILRKLHTERFQGRAYGILRSSEIDSDSEPGSARQHEEEFNFSEVFVHQMIHSIEFVLGSVSNTASYLRLWALSLAHSELSTVFYEKVLLLAWGYENILIRMVGLAVFAFATAFILLMMETLSAFLHALRLHWVEFQNKFYGGDGYKFKPFSFAAIADDED</sequence>
<organism evidence="11 12">
    <name type="scientific">Ambrosia artemisiifolia</name>
    <name type="common">Common ragweed</name>
    <dbReference type="NCBI Taxonomy" id="4212"/>
    <lineage>
        <taxon>Eukaryota</taxon>
        <taxon>Viridiplantae</taxon>
        <taxon>Streptophyta</taxon>
        <taxon>Embryophyta</taxon>
        <taxon>Tracheophyta</taxon>
        <taxon>Spermatophyta</taxon>
        <taxon>Magnoliopsida</taxon>
        <taxon>eudicotyledons</taxon>
        <taxon>Gunneridae</taxon>
        <taxon>Pentapetalae</taxon>
        <taxon>asterids</taxon>
        <taxon>campanulids</taxon>
        <taxon>Asterales</taxon>
        <taxon>Asteraceae</taxon>
        <taxon>Asteroideae</taxon>
        <taxon>Heliantheae alliance</taxon>
        <taxon>Heliantheae</taxon>
        <taxon>Ambrosia</taxon>
    </lineage>
</organism>
<proteinExistence type="inferred from homology"/>
<dbReference type="GO" id="GO:0046961">
    <property type="term" value="F:proton-transporting ATPase activity, rotational mechanism"/>
    <property type="evidence" value="ECO:0007669"/>
    <property type="project" value="InterPro"/>
</dbReference>